<sequence length="195" mass="21397">MSTGEQPAAQNGLEPDQTTNPKPEIKPEPVPEPVTEAEVRPEPLLEHELVVADGADPKVNEDLSRDPTARPRSCASGAEERRRKPYIHDDLELVLCGSSADVAFPSEFLLLRHFHVRRRRCASGDTRPGLSTGSGGQINESPEKYAVTDEEQNGSSTSNDEVLSTLPEQVENKDYNANNNSFTATDDQPFTNDEN</sequence>
<feature type="compositionally biased region" description="Basic and acidic residues" evidence="1">
    <location>
        <begin position="37"/>
        <end position="69"/>
    </location>
</feature>
<dbReference type="EMBL" id="VIEB01000816">
    <property type="protein sequence ID" value="TQD80258.1"/>
    <property type="molecule type" value="Genomic_DNA"/>
</dbReference>
<comment type="caution">
    <text evidence="2">The sequence shown here is derived from an EMBL/GenBank/DDBJ whole genome shotgun (WGS) entry which is preliminary data.</text>
</comment>
<proteinExistence type="predicted"/>
<feature type="compositionally biased region" description="Polar residues" evidence="1">
    <location>
        <begin position="175"/>
        <end position="195"/>
    </location>
</feature>
<accession>A0A540L1C8</accession>
<evidence type="ECO:0000313" key="3">
    <source>
        <dbReference type="Proteomes" id="UP000315295"/>
    </source>
</evidence>
<evidence type="ECO:0000256" key="1">
    <source>
        <dbReference type="SAM" id="MobiDB-lite"/>
    </source>
</evidence>
<feature type="compositionally biased region" description="Polar residues" evidence="1">
    <location>
        <begin position="153"/>
        <end position="162"/>
    </location>
</feature>
<feature type="region of interest" description="Disordered" evidence="1">
    <location>
        <begin position="1"/>
        <end position="86"/>
    </location>
</feature>
<name>A0A540L1C8_MALBA</name>
<gene>
    <name evidence="2" type="ORF">C1H46_034156</name>
</gene>
<dbReference type="AlphaFoldDB" id="A0A540L1C8"/>
<evidence type="ECO:0000313" key="2">
    <source>
        <dbReference type="EMBL" id="TQD80258.1"/>
    </source>
</evidence>
<dbReference type="Proteomes" id="UP000315295">
    <property type="component" value="Unassembled WGS sequence"/>
</dbReference>
<reference evidence="2 3" key="1">
    <citation type="journal article" date="2019" name="G3 (Bethesda)">
        <title>Sequencing of a Wild Apple (Malus baccata) Genome Unravels the Differences Between Cultivated and Wild Apple Species Regarding Disease Resistance and Cold Tolerance.</title>
        <authorList>
            <person name="Chen X."/>
        </authorList>
    </citation>
    <scope>NUCLEOTIDE SEQUENCE [LARGE SCALE GENOMIC DNA]</scope>
    <source>
        <strain evidence="3">cv. Shandingzi</strain>
        <tissue evidence="2">Leaves</tissue>
    </source>
</reference>
<feature type="region of interest" description="Disordered" evidence="1">
    <location>
        <begin position="121"/>
        <end position="195"/>
    </location>
</feature>
<protein>
    <submittedName>
        <fullName evidence="2">Uncharacterized protein</fullName>
    </submittedName>
</protein>
<keyword evidence="3" id="KW-1185">Reference proteome</keyword>
<organism evidence="2 3">
    <name type="scientific">Malus baccata</name>
    <name type="common">Siberian crab apple</name>
    <name type="synonym">Pyrus baccata</name>
    <dbReference type="NCBI Taxonomy" id="106549"/>
    <lineage>
        <taxon>Eukaryota</taxon>
        <taxon>Viridiplantae</taxon>
        <taxon>Streptophyta</taxon>
        <taxon>Embryophyta</taxon>
        <taxon>Tracheophyta</taxon>
        <taxon>Spermatophyta</taxon>
        <taxon>Magnoliopsida</taxon>
        <taxon>eudicotyledons</taxon>
        <taxon>Gunneridae</taxon>
        <taxon>Pentapetalae</taxon>
        <taxon>rosids</taxon>
        <taxon>fabids</taxon>
        <taxon>Rosales</taxon>
        <taxon>Rosaceae</taxon>
        <taxon>Amygdaloideae</taxon>
        <taxon>Maleae</taxon>
        <taxon>Malus</taxon>
    </lineage>
</organism>